<reference evidence="1 2" key="1">
    <citation type="submission" date="2014-04" db="EMBL/GenBank/DDBJ databases">
        <title>Evolutionary Origins and Diversification of the Mycorrhizal Mutualists.</title>
        <authorList>
            <consortium name="DOE Joint Genome Institute"/>
            <consortium name="Mycorrhizal Genomics Consortium"/>
            <person name="Kohler A."/>
            <person name="Kuo A."/>
            <person name="Nagy L.G."/>
            <person name="Floudas D."/>
            <person name="Copeland A."/>
            <person name="Barry K.W."/>
            <person name="Cichocki N."/>
            <person name="Veneault-Fourrey C."/>
            <person name="LaButti K."/>
            <person name="Lindquist E.A."/>
            <person name="Lipzen A."/>
            <person name="Lundell T."/>
            <person name="Morin E."/>
            <person name="Murat C."/>
            <person name="Riley R."/>
            <person name="Ohm R."/>
            <person name="Sun H."/>
            <person name="Tunlid A."/>
            <person name="Henrissat B."/>
            <person name="Grigoriev I.V."/>
            <person name="Hibbett D.S."/>
            <person name="Martin F."/>
        </authorList>
    </citation>
    <scope>NUCLEOTIDE SEQUENCE [LARGE SCALE GENOMIC DNA]</scope>
    <source>
        <strain evidence="1 2">FD-317 M1</strain>
    </source>
</reference>
<protein>
    <submittedName>
        <fullName evidence="1">Uncharacterized protein</fullName>
    </submittedName>
</protein>
<evidence type="ECO:0000313" key="1">
    <source>
        <dbReference type="EMBL" id="KIK53790.1"/>
    </source>
</evidence>
<keyword evidence="2" id="KW-1185">Reference proteome</keyword>
<gene>
    <name evidence="1" type="ORF">GYMLUDRAFT_77393</name>
</gene>
<sequence length="127" mass="14105">MSRPALRAQLNTFLAGDAETGCGGRMTERKFIEFIRMCPEMRLICLDAALHFGKDVLLAIVESCPKLEALRISGHDKSDSKALGALATACEANPQLGRNLRDLFLIDQPTYSSEKPIKKPAHRFLFE</sequence>
<dbReference type="HOGENOM" id="CLU_1970821_0_0_1"/>
<proteinExistence type="predicted"/>
<dbReference type="InterPro" id="IPR032675">
    <property type="entry name" value="LRR_dom_sf"/>
</dbReference>
<dbReference type="OrthoDB" id="550575at2759"/>
<organism evidence="1 2">
    <name type="scientific">Collybiopsis luxurians FD-317 M1</name>
    <dbReference type="NCBI Taxonomy" id="944289"/>
    <lineage>
        <taxon>Eukaryota</taxon>
        <taxon>Fungi</taxon>
        <taxon>Dikarya</taxon>
        <taxon>Basidiomycota</taxon>
        <taxon>Agaricomycotina</taxon>
        <taxon>Agaricomycetes</taxon>
        <taxon>Agaricomycetidae</taxon>
        <taxon>Agaricales</taxon>
        <taxon>Marasmiineae</taxon>
        <taxon>Omphalotaceae</taxon>
        <taxon>Collybiopsis</taxon>
        <taxon>Collybiopsis luxurians</taxon>
    </lineage>
</organism>
<dbReference type="Gene3D" id="3.80.10.10">
    <property type="entry name" value="Ribonuclease Inhibitor"/>
    <property type="match status" value="1"/>
</dbReference>
<dbReference type="EMBL" id="KN834824">
    <property type="protein sequence ID" value="KIK53790.1"/>
    <property type="molecule type" value="Genomic_DNA"/>
</dbReference>
<dbReference type="AlphaFoldDB" id="A0A0D0ATI4"/>
<evidence type="ECO:0000313" key="2">
    <source>
        <dbReference type="Proteomes" id="UP000053593"/>
    </source>
</evidence>
<accession>A0A0D0ATI4</accession>
<dbReference type="Proteomes" id="UP000053593">
    <property type="component" value="Unassembled WGS sequence"/>
</dbReference>
<name>A0A0D0ATI4_9AGAR</name>